<dbReference type="RefSeq" id="WP_171413840.1">
    <property type="nucleotide sequence ID" value="NZ_JABFJW010000070.1"/>
</dbReference>
<dbReference type="PRINTS" id="PR01577">
    <property type="entry name" value="KCNABCHANNEL"/>
</dbReference>
<dbReference type="InterPro" id="IPR050523">
    <property type="entry name" value="AKR_Detox_Biosynth"/>
</dbReference>
<dbReference type="FunFam" id="3.20.20.100:FF:000004">
    <property type="entry name" value="Oxidoreductase, aldo/keto reductase"/>
    <property type="match status" value="1"/>
</dbReference>
<dbReference type="EMBL" id="JABFJW010000070">
    <property type="protein sequence ID" value="NOK09662.1"/>
    <property type="molecule type" value="Genomic_DNA"/>
</dbReference>
<accession>A0A7Y4JSX7</accession>
<dbReference type="Gene3D" id="3.20.20.100">
    <property type="entry name" value="NADP-dependent oxidoreductase domain"/>
    <property type="match status" value="1"/>
</dbReference>
<dbReference type="Pfam" id="PF00248">
    <property type="entry name" value="Aldo_ket_red"/>
    <property type="match status" value="1"/>
</dbReference>
<evidence type="ECO:0000313" key="6">
    <source>
        <dbReference type="Proteomes" id="UP000528460"/>
    </source>
</evidence>
<comment type="similarity">
    <text evidence="1">Belongs to the shaker potassium channel beta subunit family.</text>
</comment>
<organism evidence="5 6">
    <name type="scientific">Corallococcus exercitus</name>
    <dbReference type="NCBI Taxonomy" id="2316736"/>
    <lineage>
        <taxon>Bacteria</taxon>
        <taxon>Pseudomonadati</taxon>
        <taxon>Myxococcota</taxon>
        <taxon>Myxococcia</taxon>
        <taxon>Myxococcales</taxon>
        <taxon>Cystobacterineae</taxon>
        <taxon>Myxococcaceae</taxon>
        <taxon>Corallococcus</taxon>
    </lineage>
</organism>
<dbReference type="GO" id="GO:0005829">
    <property type="term" value="C:cytosol"/>
    <property type="evidence" value="ECO:0007669"/>
    <property type="project" value="UniProtKB-ARBA"/>
</dbReference>
<keyword evidence="3" id="KW-0560">Oxidoreductase</keyword>
<dbReference type="CDD" id="cd19091">
    <property type="entry name" value="AKR_PsAKR"/>
    <property type="match status" value="1"/>
</dbReference>
<dbReference type="GO" id="GO:0016491">
    <property type="term" value="F:oxidoreductase activity"/>
    <property type="evidence" value="ECO:0007669"/>
    <property type="project" value="UniProtKB-KW"/>
</dbReference>
<feature type="domain" description="NADP-dependent oxidoreductase" evidence="4">
    <location>
        <begin position="16"/>
        <end position="320"/>
    </location>
</feature>
<gene>
    <name evidence="5" type="ORF">HNS30_11555</name>
</gene>
<dbReference type="InterPro" id="IPR023210">
    <property type="entry name" value="NADP_OxRdtase_dom"/>
</dbReference>
<evidence type="ECO:0000256" key="3">
    <source>
        <dbReference type="ARBA" id="ARBA00023002"/>
    </source>
</evidence>
<dbReference type="InterPro" id="IPR005399">
    <property type="entry name" value="K_chnl_volt-dep_bsu_KCNAB-rel"/>
</dbReference>
<dbReference type="PANTHER" id="PTHR43364:SF18">
    <property type="entry name" value="OXIDOREDUCTASE"/>
    <property type="match status" value="1"/>
</dbReference>
<dbReference type="InterPro" id="IPR036812">
    <property type="entry name" value="NAD(P)_OxRdtase_dom_sf"/>
</dbReference>
<evidence type="ECO:0000256" key="2">
    <source>
        <dbReference type="ARBA" id="ARBA00022857"/>
    </source>
</evidence>
<proteinExistence type="inferred from homology"/>
<keyword evidence="2" id="KW-0521">NADP</keyword>
<protein>
    <submittedName>
        <fullName evidence="5">Aldo/keto reductase</fullName>
    </submittedName>
</protein>
<name>A0A7Y4JSX7_9BACT</name>
<comment type="caution">
    <text evidence="5">The sequence shown here is derived from an EMBL/GenBank/DDBJ whole genome shotgun (WGS) entry which is preliminary data.</text>
</comment>
<evidence type="ECO:0000256" key="1">
    <source>
        <dbReference type="ARBA" id="ARBA00006515"/>
    </source>
</evidence>
<evidence type="ECO:0000259" key="4">
    <source>
        <dbReference type="Pfam" id="PF00248"/>
    </source>
</evidence>
<dbReference type="Proteomes" id="UP000528460">
    <property type="component" value="Unassembled WGS sequence"/>
</dbReference>
<dbReference type="PANTHER" id="PTHR43364">
    <property type="entry name" value="NADH-SPECIFIC METHYLGLYOXAL REDUCTASE-RELATED"/>
    <property type="match status" value="1"/>
</dbReference>
<reference evidence="5 6" key="1">
    <citation type="submission" date="2020-05" db="EMBL/GenBank/DDBJ databases">
        <authorList>
            <person name="Whitworth D."/>
        </authorList>
    </citation>
    <scope>NUCLEOTIDE SEQUENCE [LARGE SCALE GENOMIC DNA]</scope>
    <source>
        <strain evidence="5 6">CA046A</strain>
    </source>
</reference>
<sequence length="344" mass="37721">MEYRQLGGSGFKVPVLSLGTGTFGGSGEFFKGFGSSDVKEATRLVDIALDAGVNMFDSADGYSAGLAEEILGKALEGRRDKAIISTKATFRAGPGPNDVGSSRFHLTRAVEAALRRLKTDYIDLFQLHAFDAVTPVEEVLNTLDGFVRAGKIRYLGCSNFSGWHLMKSLAVSERYNLARYVAHQAYYSLVGRDYEWELMPLAQDQKVGAVVWSPLGWGRLTGKLRRGAPKPEMSRLNNPATAAGGPQVPEEYLFKVVDALDAVAQETGKTVPQVALNWVLQRPTVSNVIIGARTEEQLRQNLGAIGWNLTPAQVATLDAASTVPWPYPYFHQRQFHERNPFPVT</sequence>
<evidence type="ECO:0000313" key="5">
    <source>
        <dbReference type="EMBL" id="NOK09662.1"/>
    </source>
</evidence>
<dbReference type="AlphaFoldDB" id="A0A7Y4JSX7"/>
<dbReference type="SUPFAM" id="SSF51430">
    <property type="entry name" value="NAD(P)-linked oxidoreductase"/>
    <property type="match status" value="1"/>
</dbReference>